<sequence>MSKILLLGATGYVGGTVLSQLLSSTEASIQCVKIDLLVRREHQAEKLHRVYGERVRTISWTGLDDTQFIERIAADYDIIINTGSGFIVAGAKALVEGLAHRVRAGQPTPWLLHISGCTNLVDTSKPPYEWNDERDGRAIFNYMKSLDLECPYPQRTTELTVLETATQRGVQAVSLQAPCIFGEGKGLFNKQGLVIPLVLRFAVQHGYGFKLNDKANFDWVHVLDLADYYVLLVRAILERPDRGIGYIPSGIEGILFPTVGRSLLTDINQQALDVAFERGVLPRKGTPQNKEIRLVPLQVLANELTAGSCEVAKRGWGGEKAVKGTLGQRLLGWTPTRMQEAWDQDFHDQLVALGVGKSNTIASCMGASVEAACAYISSTVPQLVSNRGSVLAVDT</sequence>
<dbReference type="EMBL" id="JAPHNI010000211">
    <property type="protein sequence ID" value="KAJ8114132.1"/>
    <property type="molecule type" value="Genomic_DNA"/>
</dbReference>
<evidence type="ECO:0000313" key="2">
    <source>
        <dbReference type="Proteomes" id="UP001153331"/>
    </source>
</evidence>
<gene>
    <name evidence="1" type="ORF">OPT61_g3914</name>
</gene>
<evidence type="ECO:0000313" key="1">
    <source>
        <dbReference type="EMBL" id="KAJ8114132.1"/>
    </source>
</evidence>
<protein>
    <submittedName>
        <fullName evidence="1">Uncharacterized protein</fullName>
    </submittedName>
</protein>
<reference evidence="1" key="1">
    <citation type="submission" date="2022-11" db="EMBL/GenBank/DDBJ databases">
        <title>Genome Sequence of Boeremia exigua.</title>
        <authorList>
            <person name="Buettner E."/>
        </authorList>
    </citation>
    <scope>NUCLEOTIDE SEQUENCE</scope>
    <source>
        <strain evidence="1">CU02</strain>
    </source>
</reference>
<keyword evidence="2" id="KW-1185">Reference proteome</keyword>
<accession>A0ACC2IGA6</accession>
<comment type="caution">
    <text evidence="1">The sequence shown here is derived from an EMBL/GenBank/DDBJ whole genome shotgun (WGS) entry which is preliminary data.</text>
</comment>
<name>A0ACC2IGA6_9PLEO</name>
<organism evidence="1 2">
    <name type="scientific">Boeremia exigua</name>
    <dbReference type="NCBI Taxonomy" id="749465"/>
    <lineage>
        <taxon>Eukaryota</taxon>
        <taxon>Fungi</taxon>
        <taxon>Dikarya</taxon>
        <taxon>Ascomycota</taxon>
        <taxon>Pezizomycotina</taxon>
        <taxon>Dothideomycetes</taxon>
        <taxon>Pleosporomycetidae</taxon>
        <taxon>Pleosporales</taxon>
        <taxon>Pleosporineae</taxon>
        <taxon>Didymellaceae</taxon>
        <taxon>Boeremia</taxon>
    </lineage>
</organism>
<dbReference type="Proteomes" id="UP001153331">
    <property type="component" value="Unassembled WGS sequence"/>
</dbReference>
<proteinExistence type="predicted"/>